<dbReference type="AlphaFoldDB" id="A0AAV8UUZ5"/>
<protein>
    <submittedName>
        <fullName evidence="2">Uncharacterized protein</fullName>
    </submittedName>
</protein>
<accession>A0AAV8UUZ5</accession>
<evidence type="ECO:0000313" key="3">
    <source>
        <dbReference type="Proteomes" id="UP001157974"/>
    </source>
</evidence>
<evidence type="ECO:0000313" key="2">
    <source>
        <dbReference type="EMBL" id="KAJ8906334.1"/>
    </source>
</evidence>
<reference evidence="2 3" key="1">
    <citation type="journal article" date="2023" name="Nat. Commun.">
        <title>Origin of minicircular mitochondrial genomes in red algae.</title>
        <authorList>
            <person name="Lee Y."/>
            <person name="Cho C.H."/>
            <person name="Lee Y.M."/>
            <person name="Park S.I."/>
            <person name="Yang J.H."/>
            <person name="West J.A."/>
            <person name="Bhattacharya D."/>
            <person name="Yoon H.S."/>
        </authorList>
    </citation>
    <scope>NUCLEOTIDE SEQUENCE [LARGE SCALE GENOMIC DNA]</scope>
    <source>
        <strain evidence="2 3">CCMP1338</strain>
        <tissue evidence="2">Whole cell</tissue>
    </source>
</reference>
<feature type="compositionally biased region" description="Basic and acidic residues" evidence="1">
    <location>
        <begin position="299"/>
        <end position="316"/>
    </location>
</feature>
<organism evidence="2 3">
    <name type="scientific">Rhodosorus marinus</name>
    <dbReference type="NCBI Taxonomy" id="101924"/>
    <lineage>
        <taxon>Eukaryota</taxon>
        <taxon>Rhodophyta</taxon>
        <taxon>Stylonematophyceae</taxon>
        <taxon>Stylonematales</taxon>
        <taxon>Stylonemataceae</taxon>
        <taxon>Rhodosorus</taxon>
    </lineage>
</organism>
<comment type="caution">
    <text evidence="2">The sequence shown here is derived from an EMBL/GenBank/DDBJ whole genome shotgun (WGS) entry which is preliminary data.</text>
</comment>
<sequence>MDDLMFVNFPVQFRRNRFRGYTSCSGRKRGGGSIKKKRRADHGWEKEAEKLREANVEHSFFPYLSLEGSGDSGESALDVPSRTLFSTSRAGSSTIARVESGKLVSSEGSPVREADAIWTTERGVGIAALRSRLDVEPRNVGVPVLIGTKGGQMIAACNVTLMSVAAGMIEQLINLILEAVDLPKRSLIAAVGTDERFDLPVAVETEYVNKFFFPWEETLARGAKRRIFFVHDFSKGYTETSVIARSRKRSSGPVVKLAVRSKFGDGDVWFLNIPQIVAERIRQRGIDDIDMLSTSNMYHPERESPSDQRALKAEGDKVDNQTEQLAALIVM</sequence>
<dbReference type="EMBL" id="JAMWBK010000003">
    <property type="protein sequence ID" value="KAJ8906334.1"/>
    <property type="molecule type" value="Genomic_DNA"/>
</dbReference>
<name>A0AAV8UUZ5_9RHOD</name>
<evidence type="ECO:0000256" key="1">
    <source>
        <dbReference type="SAM" id="MobiDB-lite"/>
    </source>
</evidence>
<feature type="region of interest" description="Disordered" evidence="1">
    <location>
        <begin position="296"/>
        <end position="316"/>
    </location>
</feature>
<dbReference type="Proteomes" id="UP001157974">
    <property type="component" value="Unassembled WGS sequence"/>
</dbReference>
<keyword evidence="3" id="KW-1185">Reference proteome</keyword>
<proteinExistence type="predicted"/>
<gene>
    <name evidence="2" type="ORF">NDN08_002827</name>
</gene>